<dbReference type="Proteomes" id="UP000193738">
    <property type="component" value="Unassembled WGS sequence"/>
</dbReference>
<accession>A0A1X1VY81</accession>
<proteinExistence type="predicted"/>
<dbReference type="AlphaFoldDB" id="A0A1X1VY81"/>
<gene>
    <name evidence="2" type="ORF">AWC07_24720</name>
</gene>
<feature type="region of interest" description="Disordered" evidence="1">
    <location>
        <begin position="61"/>
        <end position="81"/>
    </location>
</feature>
<sequence length="81" mass="8210">MLGEQRRNIAETSSAPAANSPVVGTAAAALAELIVEPMLAKSVAAEAIISGIAITNDIPTTSTSRPGSCCRRAATAGESRW</sequence>
<evidence type="ECO:0000313" key="3">
    <source>
        <dbReference type="Proteomes" id="UP000193738"/>
    </source>
</evidence>
<protein>
    <submittedName>
        <fullName evidence="2">Uncharacterized protein</fullName>
    </submittedName>
</protein>
<organism evidence="2 3">
    <name type="scientific">Mycobacterium gastri</name>
    <dbReference type="NCBI Taxonomy" id="1777"/>
    <lineage>
        <taxon>Bacteria</taxon>
        <taxon>Bacillati</taxon>
        <taxon>Actinomycetota</taxon>
        <taxon>Actinomycetes</taxon>
        <taxon>Mycobacteriales</taxon>
        <taxon>Mycobacteriaceae</taxon>
        <taxon>Mycobacterium</taxon>
    </lineage>
</organism>
<evidence type="ECO:0000256" key="1">
    <source>
        <dbReference type="SAM" id="MobiDB-lite"/>
    </source>
</evidence>
<reference evidence="2 3" key="1">
    <citation type="submission" date="2016-01" db="EMBL/GenBank/DDBJ databases">
        <title>The new phylogeny of the genus Mycobacterium.</title>
        <authorList>
            <person name="Tarcisio F."/>
            <person name="Conor M."/>
            <person name="Antonella G."/>
            <person name="Elisabetta G."/>
            <person name="Giulia F.S."/>
            <person name="Sara T."/>
            <person name="Anna F."/>
            <person name="Clotilde B."/>
            <person name="Roberto B."/>
            <person name="Veronica D.S."/>
            <person name="Fabio R."/>
            <person name="Monica P."/>
            <person name="Olivier J."/>
            <person name="Enrico T."/>
            <person name="Nicola S."/>
        </authorList>
    </citation>
    <scope>NUCLEOTIDE SEQUENCE [LARGE SCALE GENOMIC DNA]</scope>
    <source>
        <strain evidence="2 3">DSM 43505</strain>
    </source>
</reference>
<dbReference type="EMBL" id="LQOX01000055">
    <property type="protein sequence ID" value="ORV74812.1"/>
    <property type="molecule type" value="Genomic_DNA"/>
</dbReference>
<keyword evidence="3" id="KW-1185">Reference proteome</keyword>
<feature type="region of interest" description="Disordered" evidence="1">
    <location>
        <begin position="1"/>
        <end position="21"/>
    </location>
</feature>
<comment type="caution">
    <text evidence="2">The sequence shown here is derived from an EMBL/GenBank/DDBJ whole genome shotgun (WGS) entry which is preliminary data.</text>
</comment>
<evidence type="ECO:0000313" key="2">
    <source>
        <dbReference type="EMBL" id="ORV74812.1"/>
    </source>
</evidence>
<name>A0A1X1VY81_MYCGS</name>